<gene>
    <name evidence="2" type="ORF">GCM10011274_41960</name>
</gene>
<comment type="caution">
    <text evidence="2">The sequence shown here is derived from an EMBL/GenBank/DDBJ whole genome shotgun (WGS) entry which is preliminary data.</text>
</comment>
<protein>
    <submittedName>
        <fullName evidence="2">Uncharacterized protein</fullName>
    </submittedName>
</protein>
<evidence type="ECO:0000313" key="3">
    <source>
        <dbReference type="Proteomes" id="UP000622604"/>
    </source>
</evidence>
<feature type="region of interest" description="Disordered" evidence="1">
    <location>
        <begin position="39"/>
        <end position="85"/>
    </location>
</feature>
<name>A0A8H9IJ54_9ALTE</name>
<evidence type="ECO:0000313" key="2">
    <source>
        <dbReference type="EMBL" id="GGZ79670.1"/>
    </source>
</evidence>
<reference evidence="2" key="2">
    <citation type="submission" date="2020-09" db="EMBL/GenBank/DDBJ databases">
        <authorList>
            <person name="Sun Q."/>
            <person name="Kim S."/>
        </authorList>
    </citation>
    <scope>NUCLEOTIDE SEQUENCE</scope>
    <source>
        <strain evidence="2">KCTC 32337</strain>
    </source>
</reference>
<proteinExistence type="predicted"/>
<dbReference type="EMBL" id="BMZC01000016">
    <property type="protein sequence ID" value="GGZ79670.1"/>
    <property type="molecule type" value="Genomic_DNA"/>
</dbReference>
<sequence length="133" mass="15432">MSVRNIFKSRGGYPEGWHRLETPSILGIDELYENKSMRRMPPISRSEPYLNCQSPPSGRGNQISDDNENPATGRNRHRGLVEPNQTEIKTPLPWFRLMDDKFHIMRMADDILEIAHKDLRKKLKLSRKTGKSC</sequence>
<organism evidence="2 3">
    <name type="scientific">Paraglaciecola chathamensis</name>
    <dbReference type="NCBI Taxonomy" id="368405"/>
    <lineage>
        <taxon>Bacteria</taxon>
        <taxon>Pseudomonadati</taxon>
        <taxon>Pseudomonadota</taxon>
        <taxon>Gammaproteobacteria</taxon>
        <taxon>Alteromonadales</taxon>
        <taxon>Alteromonadaceae</taxon>
        <taxon>Paraglaciecola</taxon>
    </lineage>
</organism>
<reference evidence="2" key="1">
    <citation type="journal article" date="2014" name="Int. J. Syst. Evol. Microbiol.">
        <title>Complete genome sequence of Corynebacterium casei LMG S-19264T (=DSM 44701T), isolated from a smear-ripened cheese.</title>
        <authorList>
            <consortium name="US DOE Joint Genome Institute (JGI-PGF)"/>
            <person name="Walter F."/>
            <person name="Albersmeier A."/>
            <person name="Kalinowski J."/>
            <person name="Ruckert C."/>
        </authorList>
    </citation>
    <scope>NUCLEOTIDE SEQUENCE</scope>
    <source>
        <strain evidence="2">KCTC 32337</strain>
    </source>
</reference>
<accession>A0A8H9IJ54</accession>
<feature type="compositionally biased region" description="Polar residues" evidence="1">
    <location>
        <begin position="51"/>
        <end position="72"/>
    </location>
</feature>
<dbReference type="AlphaFoldDB" id="A0A8H9IJ54"/>
<dbReference type="Proteomes" id="UP000622604">
    <property type="component" value="Unassembled WGS sequence"/>
</dbReference>
<evidence type="ECO:0000256" key="1">
    <source>
        <dbReference type="SAM" id="MobiDB-lite"/>
    </source>
</evidence>